<dbReference type="PANTHER" id="PTHR30535:SF34">
    <property type="entry name" value="MOLYBDATE-BINDING PROTEIN MOLA"/>
    <property type="match status" value="1"/>
</dbReference>
<organism evidence="5 6">
    <name type="scientific">Ferrimonas lipolytica</name>
    <dbReference type="NCBI Taxonomy" id="2724191"/>
    <lineage>
        <taxon>Bacteria</taxon>
        <taxon>Pseudomonadati</taxon>
        <taxon>Pseudomonadota</taxon>
        <taxon>Gammaproteobacteria</taxon>
        <taxon>Alteromonadales</taxon>
        <taxon>Ferrimonadaceae</taxon>
        <taxon>Ferrimonas</taxon>
    </lineage>
</organism>
<feature type="coiled-coil region" evidence="2">
    <location>
        <begin position="122"/>
        <end position="159"/>
    </location>
</feature>
<dbReference type="Pfam" id="PF01497">
    <property type="entry name" value="Peripla_BP_2"/>
    <property type="match status" value="1"/>
</dbReference>
<dbReference type="InterPro" id="IPR054828">
    <property type="entry name" value="Vit_B12_bind_prot"/>
</dbReference>
<feature type="signal peptide" evidence="3">
    <location>
        <begin position="1"/>
        <end position="24"/>
    </location>
</feature>
<dbReference type="GO" id="GO:0071281">
    <property type="term" value="P:cellular response to iron ion"/>
    <property type="evidence" value="ECO:0007669"/>
    <property type="project" value="TreeGrafter"/>
</dbReference>
<dbReference type="InterPro" id="IPR002491">
    <property type="entry name" value="ABC_transptr_periplasmic_BD"/>
</dbReference>
<protein>
    <submittedName>
        <fullName evidence="5">ABC transporter substrate-binding protein</fullName>
    </submittedName>
</protein>
<keyword evidence="2" id="KW-0175">Coiled coil</keyword>
<sequence length="299" mass="32569">MRYFRWFSRFSIALLLLQTQLVWAEAQRVVSLAPNWSHTVAEVGAIERLVGVTRYARFPAAIPAKVEAGELAVVGGFTDIDVDTVVGLKPDLVLTATGLQRQLAQQLREQGLTVIHMDESSLDEIYRKIAKLGEALALAENAEALNESIQSELALIAQQHTNTIRPKVYYELNYYYKCVPGSDSYITELMELIGAEPILADGKGIAPMVTWPQVVAANPDVILIPTWPDAQPPVFEGPNAGNGTTTIDEVASRDDANQVSAVQADAIRFIDSARTKQAGPSIPEAARLLAQAIYGNTIL</sequence>
<dbReference type="Gene3D" id="3.40.50.1980">
    <property type="entry name" value="Nitrogenase molybdenum iron protein domain"/>
    <property type="match status" value="2"/>
</dbReference>
<dbReference type="AlphaFoldDB" id="A0A6H1UB57"/>
<dbReference type="NCBIfam" id="NF038402">
    <property type="entry name" value="TroA_like"/>
    <property type="match status" value="1"/>
</dbReference>
<dbReference type="PANTHER" id="PTHR30535">
    <property type="entry name" value="VITAMIN B12-BINDING PROTEIN"/>
    <property type="match status" value="1"/>
</dbReference>
<dbReference type="Proteomes" id="UP000501602">
    <property type="component" value="Chromosome"/>
</dbReference>
<name>A0A6H1UB57_9GAMM</name>
<dbReference type="InterPro" id="IPR050902">
    <property type="entry name" value="ABC_Transporter_SBP"/>
</dbReference>
<proteinExistence type="predicted"/>
<evidence type="ECO:0000313" key="5">
    <source>
        <dbReference type="EMBL" id="QIZ76291.1"/>
    </source>
</evidence>
<evidence type="ECO:0000256" key="3">
    <source>
        <dbReference type="SAM" id="SignalP"/>
    </source>
</evidence>
<feature type="domain" description="Fe/B12 periplasmic-binding" evidence="4">
    <location>
        <begin position="28"/>
        <end position="297"/>
    </location>
</feature>
<evidence type="ECO:0000256" key="2">
    <source>
        <dbReference type="SAM" id="Coils"/>
    </source>
</evidence>
<dbReference type="RefSeq" id="WP_168659551.1">
    <property type="nucleotide sequence ID" value="NZ_CP051180.1"/>
</dbReference>
<feature type="chain" id="PRO_5026137890" evidence="3">
    <location>
        <begin position="25"/>
        <end position="299"/>
    </location>
</feature>
<evidence type="ECO:0000313" key="6">
    <source>
        <dbReference type="Proteomes" id="UP000501602"/>
    </source>
</evidence>
<dbReference type="KEGG" id="fes:HER31_04920"/>
<reference evidence="5 6" key="1">
    <citation type="submission" date="2020-04" db="EMBL/GenBank/DDBJ databases">
        <title>Ferrimonas sp. S7 isolated from sea water.</title>
        <authorList>
            <person name="Bae S.S."/>
            <person name="Baek K."/>
        </authorList>
    </citation>
    <scope>NUCLEOTIDE SEQUENCE [LARGE SCALE GENOMIC DNA]</scope>
    <source>
        <strain evidence="5 6">S7</strain>
    </source>
</reference>
<dbReference type="EMBL" id="CP051180">
    <property type="protein sequence ID" value="QIZ76291.1"/>
    <property type="molecule type" value="Genomic_DNA"/>
</dbReference>
<evidence type="ECO:0000259" key="4">
    <source>
        <dbReference type="PROSITE" id="PS50983"/>
    </source>
</evidence>
<keyword evidence="1 3" id="KW-0732">Signal</keyword>
<dbReference type="PROSITE" id="PS50983">
    <property type="entry name" value="FE_B12_PBP"/>
    <property type="match status" value="1"/>
</dbReference>
<keyword evidence="6" id="KW-1185">Reference proteome</keyword>
<evidence type="ECO:0000256" key="1">
    <source>
        <dbReference type="ARBA" id="ARBA00022729"/>
    </source>
</evidence>
<dbReference type="SUPFAM" id="SSF53807">
    <property type="entry name" value="Helical backbone' metal receptor"/>
    <property type="match status" value="1"/>
</dbReference>
<gene>
    <name evidence="5" type="ORF">HER31_04920</name>
</gene>
<accession>A0A6H1UB57</accession>